<comment type="similarity">
    <text evidence="2">Belongs to the class-I pyridoxal-phosphate-dependent aminotransferase family.</text>
</comment>
<comment type="cofactor">
    <cofactor evidence="1">
        <name>pyridoxal 5'-phosphate</name>
        <dbReference type="ChEBI" id="CHEBI:597326"/>
    </cofactor>
</comment>
<dbReference type="GO" id="GO:0005737">
    <property type="term" value="C:cytoplasm"/>
    <property type="evidence" value="ECO:0007669"/>
    <property type="project" value="TreeGrafter"/>
</dbReference>
<accession>A0A0F9VYI3</accession>
<dbReference type="EMBL" id="LAZR01000020">
    <property type="protein sequence ID" value="KKO05108.1"/>
    <property type="molecule type" value="Genomic_DNA"/>
</dbReference>
<dbReference type="InterPro" id="IPR015424">
    <property type="entry name" value="PyrdxlP-dep_Trfase"/>
</dbReference>
<name>A0A0F9VYI3_9ZZZZ</name>
<dbReference type="Gene3D" id="3.40.640.10">
    <property type="entry name" value="Type I PLP-dependent aspartate aminotransferase-like (Major domain)"/>
    <property type="match status" value="1"/>
</dbReference>
<dbReference type="GO" id="GO:0016212">
    <property type="term" value="F:kynurenine-oxoglutarate transaminase activity"/>
    <property type="evidence" value="ECO:0007669"/>
    <property type="project" value="TreeGrafter"/>
</dbReference>
<organism evidence="7">
    <name type="scientific">marine sediment metagenome</name>
    <dbReference type="NCBI Taxonomy" id="412755"/>
    <lineage>
        <taxon>unclassified sequences</taxon>
        <taxon>metagenomes</taxon>
        <taxon>ecological metagenomes</taxon>
    </lineage>
</organism>
<dbReference type="PANTHER" id="PTHR43807">
    <property type="entry name" value="FI04487P"/>
    <property type="match status" value="1"/>
</dbReference>
<dbReference type="CDD" id="cd00609">
    <property type="entry name" value="AAT_like"/>
    <property type="match status" value="1"/>
</dbReference>
<evidence type="ECO:0000256" key="2">
    <source>
        <dbReference type="ARBA" id="ARBA00007441"/>
    </source>
</evidence>
<dbReference type="InterPro" id="IPR015422">
    <property type="entry name" value="PyrdxlP-dep_Trfase_small"/>
</dbReference>
<dbReference type="Gene3D" id="3.90.1150.10">
    <property type="entry name" value="Aspartate Aminotransferase, domain 1"/>
    <property type="match status" value="1"/>
</dbReference>
<comment type="caution">
    <text evidence="7">The sequence shown here is derived from an EMBL/GenBank/DDBJ whole genome shotgun (WGS) entry which is preliminary data.</text>
</comment>
<dbReference type="AlphaFoldDB" id="A0A0F9VYI3"/>
<proteinExistence type="inferred from homology"/>
<feature type="domain" description="Aminotransferase class I/classII large" evidence="6">
    <location>
        <begin position="43"/>
        <end position="392"/>
    </location>
</feature>
<dbReference type="Pfam" id="PF00155">
    <property type="entry name" value="Aminotran_1_2"/>
    <property type="match status" value="1"/>
</dbReference>
<keyword evidence="4" id="KW-0808">Transferase</keyword>
<keyword evidence="5" id="KW-0663">Pyridoxal phosphate</keyword>
<evidence type="ECO:0000313" key="7">
    <source>
        <dbReference type="EMBL" id="KKO05108.1"/>
    </source>
</evidence>
<dbReference type="NCBIfam" id="NF006569">
    <property type="entry name" value="PRK09082.1"/>
    <property type="match status" value="1"/>
</dbReference>
<evidence type="ECO:0000259" key="6">
    <source>
        <dbReference type="Pfam" id="PF00155"/>
    </source>
</evidence>
<evidence type="ECO:0000256" key="1">
    <source>
        <dbReference type="ARBA" id="ARBA00001933"/>
    </source>
</evidence>
<dbReference type="FunFam" id="3.40.640.10:FF:000033">
    <property type="entry name" value="Aspartate aminotransferase"/>
    <property type="match status" value="1"/>
</dbReference>
<dbReference type="SUPFAM" id="SSF53383">
    <property type="entry name" value="PLP-dependent transferases"/>
    <property type="match status" value="1"/>
</dbReference>
<sequence>MSILKIHTFTIMDYRSLINASKLPDVKTTIFTTVGNLAREHNAIDLSQGFPNFEADHKLKSLVTDALNNGHNQYAPMPGYFGLREIISEKIETLHNRTYNPENEITVTVGATEAIFTAITAFISKGDEVIVIKPAYDCYEPAIILNGGVPVYVQLDAPDYKIDWSAFQQKISNNTKMVILNTPHNPSGTILSKLDMEQLEAILKPTNILLLSDEVYEHIIFDNQAHESASRFKDLANRSFICASFGKTFHVTGWKVGYCVAPSELMKEFRKVHQFAVFCVDHPVQRALAEYLKNPSHYLQLNNFYQKKRDFFLKGIKSSKFKFKPSKGTYFQLLDYSNISMEQDEIIGKRLITENKLAAIPISSFNVDNRNDHMLRFCFAKKQETLEQAVQILCEF</sequence>
<evidence type="ECO:0000256" key="5">
    <source>
        <dbReference type="ARBA" id="ARBA00022898"/>
    </source>
</evidence>
<dbReference type="InterPro" id="IPR015421">
    <property type="entry name" value="PyrdxlP-dep_Trfase_major"/>
</dbReference>
<dbReference type="InterPro" id="IPR004839">
    <property type="entry name" value="Aminotransferase_I/II_large"/>
</dbReference>
<gene>
    <name evidence="7" type="ORF">LCGC14_0079280</name>
</gene>
<dbReference type="InterPro" id="IPR051326">
    <property type="entry name" value="Kynurenine-oxoglutarate_AT"/>
</dbReference>
<keyword evidence="3" id="KW-0032">Aminotransferase</keyword>
<reference evidence="7" key="1">
    <citation type="journal article" date="2015" name="Nature">
        <title>Complex archaea that bridge the gap between prokaryotes and eukaryotes.</title>
        <authorList>
            <person name="Spang A."/>
            <person name="Saw J.H."/>
            <person name="Jorgensen S.L."/>
            <person name="Zaremba-Niedzwiedzka K."/>
            <person name="Martijn J."/>
            <person name="Lind A.E."/>
            <person name="van Eijk R."/>
            <person name="Schleper C."/>
            <person name="Guy L."/>
            <person name="Ettema T.J."/>
        </authorList>
    </citation>
    <scope>NUCLEOTIDE SEQUENCE</scope>
</reference>
<evidence type="ECO:0000256" key="4">
    <source>
        <dbReference type="ARBA" id="ARBA00022679"/>
    </source>
</evidence>
<protein>
    <recommendedName>
        <fullName evidence="6">Aminotransferase class I/classII large domain-containing protein</fullName>
    </recommendedName>
</protein>
<dbReference type="PANTHER" id="PTHR43807:SF20">
    <property type="entry name" value="FI04487P"/>
    <property type="match status" value="1"/>
</dbReference>
<dbReference type="GO" id="GO:0030170">
    <property type="term" value="F:pyridoxal phosphate binding"/>
    <property type="evidence" value="ECO:0007669"/>
    <property type="project" value="InterPro"/>
</dbReference>
<evidence type="ECO:0000256" key="3">
    <source>
        <dbReference type="ARBA" id="ARBA00022576"/>
    </source>
</evidence>